<evidence type="ECO:0000256" key="2">
    <source>
        <dbReference type="ARBA" id="ARBA00022553"/>
    </source>
</evidence>
<dbReference type="FunFam" id="2.30.30.40:FF:000110">
    <property type="entry name" value="Cytoplasmic protein"/>
    <property type="match status" value="1"/>
</dbReference>
<dbReference type="Gene3D" id="3.30.505.10">
    <property type="entry name" value="SH2 domain"/>
    <property type="match status" value="1"/>
</dbReference>
<dbReference type="InterPro" id="IPR017304">
    <property type="entry name" value="NCK"/>
</dbReference>
<dbReference type="FunFam" id="3.30.505.10:FF:000027">
    <property type="entry name" value="Cytoplasmic protein nck1"/>
    <property type="match status" value="1"/>
</dbReference>
<feature type="domain" description="SH3" evidence="8">
    <location>
        <begin position="116"/>
        <end position="175"/>
    </location>
</feature>
<evidence type="ECO:0000313" key="10">
    <source>
        <dbReference type="Proteomes" id="UP000499080"/>
    </source>
</evidence>
<dbReference type="PRINTS" id="PR00499">
    <property type="entry name" value="P67PHOX"/>
</dbReference>
<dbReference type="InterPro" id="IPR051184">
    <property type="entry name" value="Tyrosine-phos_adapter"/>
</dbReference>
<feature type="domain" description="SH3" evidence="8">
    <location>
        <begin position="200"/>
        <end position="262"/>
    </location>
</feature>
<feature type="region of interest" description="Disordered" evidence="6">
    <location>
        <begin position="78"/>
        <end position="105"/>
    </location>
</feature>
<dbReference type="GO" id="GO:0035591">
    <property type="term" value="F:signaling adaptor activity"/>
    <property type="evidence" value="ECO:0007669"/>
    <property type="project" value="TreeGrafter"/>
</dbReference>
<dbReference type="InterPro" id="IPR036028">
    <property type="entry name" value="SH3-like_dom_sf"/>
</dbReference>
<evidence type="ECO:0000256" key="6">
    <source>
        <dbReference type="SAM" id="MobiDB-lite"/>
    </source>
</evidence>
<evidence type="ECO:0000313" key="9">
    <source>
        <dbReference type="EMBL" id="GBN55856.1"/>
    </source>
</evidence>
<protein>
    <submittedName>
        <fullName evidence="9">Cytoplasmic protein NCK2</fullName>
    </submittedName>
</protein>
<dbReference type="CDD" id="cd11767">
    <property type="entry name" value="SH3_Nck_3"/>
    <property type="match status" value="1"/>
</dbReference>
<feature type="region of interest" description="Disordered" evidence="6">
    <location>
        <begin position="262"/>
        <end position="315"/>
    </location>
</feature>
<reference evidence="9 10" key="1">
    <citation type="journal article" date="2019" name="Sci. Rep.">
        <title>Orb-weaving spider Araneus ventricosus genome elucidates the spidroin gene catalogue.</title>
        <authorList>
            <person name="Kono N."/>
            <person name="Nakamura H."/>
            <person name="Ohtoshi R."/>
            <person name="Moran D.A.P."/>
            <person name="Shinohara A."/>
            <person name="Yoshida Y."/>
            <person name="Fujiwara M."/>
            <person name="Mori M."/>
            <person name="Tomita M."/>
            <person name="Arakawa K."/>
        </authorList>
    </citation>
    <scope>NUCLEOTIDE SEQUENCE [LARGE SCALE GENOMIC DNA]</scope>
</reference>
<dbReference type="GO" id="GO:0016477">
    <property type="term" value="P:cell migration"/>
    <property type="evidence" value="ECO:0007669"/>
    <property type="project" value="TreeGrafter"/>
</dbReference>
<proteinExistence type="predicted"/>
<keyword evidence="1 5" id="KW-0728">SH3 domain</keyword>
<dbReference type="Pfam" id="PF00018">
    <property type="entry name" value="SH3_1"/>
    <property type="match status" value="3"/>
</dbReference>
<comment type="caution">
    <text evidence="9">The sequence shown here is derived from an EMBL/GenBank/DDBJ whole genome shotgun (WGS) entry which is preliminary data.</text>
</comment>
<dbReference type="Proteomes" id="UP000499080">
    <property type="component" value="Unassembled WGS sequence"/>
</dbReference>
<evidence type="ECO:0000259" key="8">
    <source>
        <dbReference type="PROSITE" id="PS50002"/>
    </source>
</evidence>
<dbReference type="PANTHER" id="PTHR19969:SF14">
    <property type="entry name" value="DREADLOCKS, ISOFORM B"/>
    <property type="match status" value="1"/>
</dbReference>
<keyword evidence="3 4" id="KW-0727">SH2 domain</keyword>
<sequence length="420" mass="47253">MSNVKGGKSVEEVYVVAKYDYEAQGSQELDIKKNERLILLDDSKHWWKVQNSRNQAGFVPSNYVKREKPSIFDSIRKRVRKKSEPKVSSPSSRVASKENDLKGVSPRVTTPANKICLNTTAVVKYNYEAQQADEISLVKGTRVVVMEKSSDGWWKGESNNQIGWFPSNYVQEEPKDVPEISCNLPQEEEPVTVTYQNVLQGNDVVVALYTFNSQSDEELSFQKGEQLEVVERPLNDPDWWRARNNIGQIGLVPKNYLQIVSPGRSVTDSSDSDAVPSKSDESPGVGIAVNGAQHEHSKSPLGASGGSPIVKQRNKGSCDRPWYIGSITRSECDRMLNEFAEDGDFVIRDSETNAGDFSVSLKAPTRNKHFRVHMEDGVYCIGQRRFNSLDELVEHYKRAPIYTGPDGEKLYLIKPFRKVL</sequence>
<feature type="domain" description="SH2" evidence="7">
    <location>
        <begin position="322"/>
        <end position="416"/>
    </location>
</feature>
<dbReference type="GO" id="GO:0030971">
    <property type="term" value="F:receptor tyrosine kinase binding"/>
    <property type="evidence" value="ECO:0007669"/>
    <property type="project" value="TreeGrafter"/>
</dbReference>
<dbReference type="FunFam" id="2.30.30.40:FF:000061">
    <property type="entry name" value="Cytoplasmic protein"/>
    <property type="match status" value="1"/>
</dbReference>
<dbReference type="PROSITE" id="PS50002">
    <property type="entry name" value="SH3"/>
    <property type="match status" value="3"/>
</dbReference>
<dbReference type="CDD" id="cd11765">
    <property type="entry name" value="SH3_Nck_1"/>
    <property type="match status" value="1"/>
</dbReference>
<dbReference type="PRINTS" id="PR00401">
    <property type="entry name" value="SH2DOMAIN"/>
</dbReference>
<dbReference type="PIRSF" id="PIRSF037874">
    <property type="entry name" value="Cytoplasmic_NCK"/>
    <property type="match status" value="1"/>
</dbReference>
<dbReference type="OrthoDB" id="26539at2759"/>
<evidence type="ECO:0000256" key="5">
    <source>
        <dbReference type="PROSITE-ProRule" id="PRU00192"/>
    </source>
</evidence>
<dbReference type="AlphaFoldDB" id="A0A4Y2Q0J0"/>
<dbReference type="GO" id="GO:0048013">
    <property type="term" value="P:ephrin receptor signaling pathway"/>
    <property type="evidence" value="ECO:0007669"/>
    <property type="project" value="TreeGrafter"/>
</dbReference>
<accession>A0A4Y2Q0J0</accession>
<evidence type="ECO:0000256" key="1">
    <source>
        <dbReference type="ARBA" id="ARBA00022443"/>
    </source>
</evidence>
<dbReference type="PANTHER" id="PTHR19969">
    <property type="entry name" value="SH2-SH3 ADAPTOR PROTEIN-RELATED"/>
    <property type="match status" value="1"/>
</dbReference>
<keyword evidence="2" id="KW-0597">Phosphoprotein</keyword>
<gene>
    <name evidence="9" type="primary">NCK2_0</name>
    <name evidence="9" type="ORF">AVEN_252167_1</name>
</gene>
<evidence type="ECO:0000256" key="3">
    <source>
        <dbReference type="ARBA" id="ARBA00022999"/>
    </source>
</evidence>
<dbReference type="InterPro" id="IPR036860">
    <property type="entry name" value="SH2_dom_sf"/>
</dbReference>
<dbReference type="Pfam" id="PF00017">
    <property type="entry name" value="SH2"/>
    <property type="match status" value="1"/>
</dbReference>
<name>A0A4Y2Q0J0_ARAVE</name>
<evidence type="ECO:0000256" key="4">
    <source>
        <dbReference type="PROSITE-ProRule" id="PRU00191"/>
    </source>
</evidence>
<dbReference type="SMART" id="SM00252">
    <property type="entry name" value="SH2"/>
    <property type="match status" value="1"/>
</dbReference>
<dbReference type="SUPFAM" id="SSF50044">
    <property type="entry name" value="SH3-domain"/>
    <property type="match status" value="3"/>
</dbReference>
<dbReference type="PRINTS" id="PR00452">
    <property type="entry name" value="SH3DOMAIN"/>
</dbReference>
<dbReference type="EMBL" id="BGPR01012394">
    <property type="protein sequence ID" value="GBN55856.1"/>
    <property type="molecule type" value="Genomic_DNA"/>
</dbReference>
<feature type="domain" description="SH3" evidence="8">
    <location>
        <begin position="10"/>
        <end position="69"/>
    </location>
</feature>
<dbReference type="SMART" id="SM00326">
    <property type="entry name" value="SH3"/>
    <property type="match status" value="3"/>
</dbReference>
<dbReference type="PROSITE" id="PS50001">
    <property type="entry name" value="SH2"/>
    <property type="match status" value="1"/>
</dbReference>
<dbReference type="InterPro" id="IPR001452">
    <property type="entry name" value="SH3_domain"/>
</dbReference>
<organism evidence="9 10">
    <name type="scientific">Araneus ventricosus</name>
    <name type="common">Orbweaver spider</name>
    <name type="synonym">Epeira ventricosa</name>
    <dbReference type="NCBI Taxonomy" id="182803"/>
    <lineage>
        <taxon>Eukaryota</taxon>
        <taxon>Metazoa</taxon>
        <taxon>Ecdysozoa</taxon>
        <taxon>Arthropoda</taxon>
        <taxon>Chelicerata</taxon>
        <taxon>Arachnida</taxon>
        <taxon>Araneae</taxon>
        <taxon>Araneomorphae</taxon>
        <taxon>Entelegynae</taxon>
        <taxon>Araneoidea</taxon>
        <taxon>Araneidae</taxon>
        <taxon>Araneus</taxon>
    </lineage>
</organism>
<dbReference type="SUPFAM" id="SSF55550">
    <property type="entry name" value="SH2 domain"/>
    <property type="match status" value="1"/>
</dbReference>
<dbReference type="InterPro" id="IPR000980">
    <property type="entry name" value="SH2"/>
</dbReference>
<dbReference type="Gene3D" id="2.30.30.40">
    <property type="entry name" value="SH3 Domains"/>
    <property type="match status" value="3"/>
</dbReference>
<keyword evidence="10" id="KW-1185">Reference proteome</keyword>
<dbReference type="GO" id="GO:0048468">
    <property type="term" value="P:cell development"/>
    <property type="evidence" value="ECO:0007669"/>
    <property type="project" value="UniProtKB-ARBA"/>
</dbReference>
<dbReference type="GO" id="GO:0005737">
    <property type="term" value="C:cytoplasm"/>
    <property type="evidence" value="ECO:0007669"/>
    <property type="project" value="TreeGrafter"/>
</dbReference>
<dbReference type="CDD" id="cd11766">
    <property type="entry name" value="SH3_Nck_2"/>
    <property type="match status" value="1"/>
</dbReference>
<evidence type="ECO:0000259" key="7">
    <source>
        <dbReference type="PROSITE" id="PS50001"/>
    </source>
</evidence>